<dbReference type="Proteomes" id="UP001219525">
    <property type="component" value="Unassembled WGS sequence"/>
</dbReference>
<comment type="caution">
    <text evidence="1">The sequence shown here is derived from an EMBL/GenBank/DDBJ whole genome shotgun (WGS) entry which is preliminary data.</text>
</comment>
<dbReference type="EMBL" id="JARJCW010000089">
    <property type="protein sequence ID" value="KAJ7195623.1"/>
    <property type="molecule type" value="Genomic_DNA"/>
</dbReference>
<reference evidence="1" key="1">
    <citation type="submission" date="2023-03" db="EMBL/GenBank/DDBJ databases">
        <title>Massive genome expansion in bonnet fungi (Mycena s.s.) driven by repeated elements and novel gene families across ecological guilds.</title>
        <authorList>
            <consortium name="Lawrence Berkeley National Laboratory"/>
            <person name="Harder C.B."/>
            <person name="Miyauchi S."/>
            <person name="Viragh M."/>
            <person name="Kuo A."/>
            <person name="Thoen E."/>
            <person name="Andreopoulos B."/>
            <person name="Lu D."/>
            <person name="Skrede I."/>
            <person name="Drula E."/>
            <person name="Henrissat B."/>
            <person name="Morin E."/>
            <person name="Kohler A."/>
            <person name="Barry K."/>
            <person name="LaButti K."/>
            <person name="Morin E."/>
            <person name="Salamov A."/>
            <person name="Lipzen A."/>
            <person name="Mereny Z."/>
            <person name="Hegedus B."/>
            <person name="Baldrian P."/>
            <person name="Stursova M."/>
            <person name="Weitz H."/>
            <person name="Taylor A."/>
            <person name="Grigoriev I.V."/>
            <person name="Nagy L.G."/>
            <person name="Martin F."/>
            <person name="Kauserud H."/>
        </authorList>
    </citation>
    <scope>NUCLEOTIDE SEQUENCE</scope>
    <source>
        <strain evidence="1">9144</strain>
    </source>
</reference>
<gene>
    <name evidence="1" type="ORF">GGX14DRAFT_674581</name>
</gene>
<sequence length="274" mass="30474">MHTTPTVPSQRPIEPFLSQRKHVINSASGIKLRPSSAVHPQHSRGDMLAPLDTLFLETQYPTEILPRCLDFRDAPLPYDTPQSNVVFVLWSRRGCARTVSTSGRLSLQTPPTIVVAPWSRTTPSAVYAFWSSLTPGRGLTPDPCISMTYLLPRAPPNAGVVLWSFCLRTASTLRLLSPGMQFLVYSSNPSTLALLPGVKSGVRMFPEYFITPRSRPAVRRFFSHLEILISTIFARSVTWLWGKGWTTMEDNPVDEAIAELMLLQTGRPAQAVNN</sequence>
<evidence type="ECO:0000313" key="1">
    <source>
        <dbReference type="EMBL" id="KAJ7195623.1"/>
    </source>
</evidence>
<evidence type="ECO:0000313" key="2">
    <source>
        <dbReference type="Proteomes" id="UP001219525"/>
    </source>
</evidence>
<name>A0AAD6V2E4_9AGAR</name>
<proteinExistence type="predicted"/>
<organism evidence="1 2">
    <name type="scientific">Mycena pura</name>
    <dbReference type="NCBI Taxonomy" id="153505"/>
    <lineage>
        <taxon>Eukaryota</taxon>
        <taxon>Fungi</taxon>
        <taxon>Dikarya</taxon>
        <taxon>Basidiomycota</taxon>
        <taxon>Agaricomycotina</taxon>
        <taxon>Agaricomycetes</taxon>
        <taxon>Agaricomycetidae</taxon>
        <taxon>Agaricales</taxon>
        <taxon>Marasmiineae</taxon>
        <taxon>Mycenaceae</taxon>
        <taxon>Mycena</taxon>
    </lineage>
</organism>
<accession>A0AAD6V2E4</accession>
<protein>
    <submittedName>
        <fullName evidence="1">Uncharacterized protein</fullName>
    </submittedName>
</protein>
<keyword evidence="2" id="KW-1185">Reference proteome</keyword>
<dbReference type="AlphaFoldDB" id="A0AAD6V2E4"/>